<comment type="subcellular location">
    <subcellularLocation>
        <location evidence="1 8">Cell outer membrane</location>
        <topology evidence="1 8">Multi-pass membrane protein</topology>
    </subcellularLocation>
</comment>
<evidence type="ECO:0000259" key="12">
    <source>
        <dbReference type="Pfam" id="PF07715"/>
    </source>
</evidence>
<dbReference type="SUPFAM" id="SSF56935">
    <property type="entry name" value="Porins"/>
    <property type="match status" value="1"/>
</dbReference>
<keyword evidence="10" id="KW-0732">Signal</keyword>
<dbReference type="EMBL" id="JAXARY010000015">
    <property type="protein sequence ID" value="MDX8128762.1"/>
    <property type="molecule type" value="Genomic_DNA"/>
</dbReference>
<organism evidence="13 14">
    <name type="scientific">Methylomonas defluvii</name>
    <dbReference type="NCBI Taxonomy" id="3045149"/>
    <lineage>
        <taxon>Bacteria</taxon>
        <taxon>Pseudomonadati</taxon>
        <taxon>Pseudomonadota</taxon>
        <taxon>Gammaproteobacteria</taxon>
        <taxon>Methylococcales</taxon>
        <taxon>Methylococcaceae</taxon>
        <taxon>Methylomonas</taxon>
    </lineage>
</organism>
<feature type="signal peptide" evidence="10">
    <location>
        <begin position="1"/>
        <end position="22"/>
    </location>
</feature>
<evidence type="ECO:0000256" key="3">
    <source>
        <dbReference type="ARBA" id="ARBA00022452"/>
    </source>
</evidence>
<keyword evidence="4 8" id="KW-0812">Transmembrane</keyword>
<reference evidence="13 14" key="1">
    <citation type="submission" date="2023-11" db="EMBL/GenBank/DDBJ databases">
        <authorList>
            <person name="Ouyang M.-Y."/>
        </authorList>
    </citation>
    <scope>NUCLEOTIDE SEQUENCE [LARGE SCALE GENOMIC DNA]</scope>
    <source>
        <strain evidence="13 14">OY6</strain>
    </source>
</reference>
<comment type="similarity">
    <text evidence="8 9">Belongs to the TonB-dependent receptor family.</text>
</comment>
<dbReference type="InterPro" id="IPR000531">
    <property type="entry name" value="Beta-barrel_TonB"/>
</dbReference>
<gene>
    <name evidence="13" type="ORF">QLH52_15810</name>
</gene>
<dbReference type="InterPro" id="IPR037066">
    <property type="entry name" value="Plug_dom_sf"/>
</dbReference>
<proteinExistence type="inferred from homology"/>
<dbReference type="PANTHER" id="PTHR30069:SF39">
    <property type="entry name" value="BLL6183 PROTEIN"/>
    <property type="match status" value="1"/>
</dbReference>
<feature type="domain" description="TonB-dependent receptor-like beta-barrel" evidence="11">
    <location>
        <begin position="221"/>
        <end position="728"/>
    </location>
</feature>
<dbReference type="PROSITE" id="PS52016">
    <property type="entry name" value="TONB_DEPENDENT_REC_3"/>
    <property type="match status" value="1"/>
</dbReference>
<evidence type="ECO:0000256" key="9">
    <source>
        <dbReference type="RuleBase" id="RU003357"/>
    </source>
</evidence>
<keyword evidence="14" id="KW-1185">Reference proteome</keyword>
<keyword evidence="6 8" id="KW-0472">Membrane</keyword>
<dbReference type="InterPro" id="IPR036942">
    <property type="entry name" value="Beta-barrel_TonB_sf"/>
</dbReference>
<evidence type="ECO:0000313" key="14">
    <source>
        <dbReference type="Proteomes" id="UP001284537"/>
    </source>
</evidence>
<accession>A0ABU4UGZ6</accession>
<keyword evidence="7 8" id="KW-0998">Cell outer membrane</keyword>
<evidence type="ECO:0000313" key="13">
    <source>
        <dbReference type="EMBL" id="MDX8128762.1"/>
    </source>
</evidence>
<evidence type="ECO:0000256" key="4">
    <source>
        <dbReference type="ARBA" id="ARBA00022692"/>
    </source>
</evidence>
<keyword evidence="3 8" id="KW-1134">Transmembrane beta strand</keyword>
<evidence type="ECO:0000256" key="10">
    <source>
        <dbReference type="SAM" id="SignalP"/>
    </source>
</evidence>
<dbReference type="Proteomes" id="UP001284537">
    <property type="component" value="Unassembled WGS sequence"/>
</dbReference>
<dbReference type="Pfam" id="PF00593">
    <property type="entry name" value="TonB_dep_Rec_b-barrel"/>
    <property type="match status" value="1"/>
</dbReference>
<keyword evidence="13" id="KW-0675">Receptor</keyword>
<dbReference type="InterPro" id="IPR039426">
    <property type="entry name" value="TonB-dep_rcpt-like"/>
</dbReference>
<evidence type="ECO:0000256" key="1">
    <source>
        <dbReference type="ARBA" id="ARBA00004571"/>
    </source>
</evidence>
<dbReference type="RefSeq" id="WP_319962201.1">
    <property type="nucleotide sequence ID" value="NZ_JAXARY010000015.1"/>
</dbReference>
<dbReference type="Gene3D" id="2.170.130.10">
    <property type="entry name" value="TonB-dependent receptor, plug domain"/>
    <property type="match status" value="1"/>
</dbReference>
<dbReference type="PANTHER" id="PTHR30069">
    <property type="entry name" value="TONB-DEPENDENT OUTER MEMBRANE RECEPTOR"/>
    <property type="match status" value="1"/>
</dbReference>
<sequence>MKKVALGVLPLFSMLPLAEAIAAEVATNLEEVEVVAVTPLQFGGVDINKIPANVQTVSAEKLQEAQALSLADYMNRYLGSVNINDAQNNPLQPDVQYRGFSASPLMGLPQGLATYVNGIRFNEPFGDMINWDLIPNGAIQNISLQPASNPAFGLNALGGSININTKTGFSAPGHSFEAQGGSWDRHSEELTSGWNNGTWGYFLDAKYFNEKGWRAHSPSEAKQGFGTLSWRGVKSGLDLSIAGSDNTLRGNGALPQEMLAFGRDQVFTHPDITRNRMMLVSLAGDTWLNDHNQLSGTMYYRRNKIGTYNGDGSEFGTCLDEGGGENAFLCQETDGELADEGLFDLAGNNIDATPGVEGGTINTSSTLQQSFGFALQNAFDHKIFGRNNHLVGGASFDHGNARYHADTQLGSLTADRGVSGGGVLLQDAHVRLTTETDHYGVFLTDTYSLTDKLDLTVSGRYNQSHIKLRDHVGDDLNGSHSFDRFNPAAGLTYAFMPELTFFGNYSESSRVPTPMELSCANPDDPCRLPNAFVSDPPLKQVVANTFETGVRGRLKNLLPGYMDWNLALFRTINNNDIIFKSTGGVGSNVGYFDNVGSTLRQGVEVGLAGNFYERWRWSSHYTYIDASFETPFLGSSPNNPLADGDGNIQVQAGDKLPGIPAHQFKFSTDFDIVSAWTLGMDMNYNSSQYLRGDEANLTAKLPGFVVFNLRSEYRFNKNVALFGKVSNLFDRQYANFGTWGNTGDVLDGVGLPGDQQSRFVGVGAPRAAWIGIRLTM</sequence>
<dbReference type="CDD" id="cd01347">
    <property type="entry name" value="ligand_gated_channel"/>
    <property type="match status" value="1"/>
</dbReference>
<keyword evidence="2 8" id="KW-0813">Transport</keyword>
<protein>
    <submittedName>
        <fullName evidence="13">TonB-dependent receptor</fullName>
    </submittedName>
</protein>
<evidence type="ECO:0000256" key="7">
    <source>
        <dbReference type="ARBA" id="ARBA00023237"/>
    </source>
</evidence>
<comment type="caution">
    <text evidence="13">The sequence shown here is derived from an EMBL/GenBank/DDBJ whole genome shotgun (WGS) entry which is preliminary data.</text>
</comment>
<keyword evidence="5 9" id="KW-0798">TonB box</keyword>
<feature type="chain" id="PRO_5047219793" evidence="10">
    <location>
        <begin position="23"/>
        <end position="776"/>
    </location>
</feature>
<evidence type="ECO:0000256" key="5">
    <source>
        <dbReference type="ARBA" id="ARBA00023077"/>
    </source>
</evidence>
<dbReference type="Pfam" id="PF07715">
    <property type="entry name" value="Plug"/>
    <property type="match status" value="1"/>
</dbReference>
<evidence type="ECO:0000256" key="8">
    <source>
        <dbReference type="PROSITE-ProRule" id="PRU01360"/>
    </source>
</evidence>
<evidence type="ECO:0000259" key="11">
    <source>
        <dbReference type="Pfam" id="PF00593"/>
    </source>
</evidence>
<name>A0ABU4UGZ6_9GAMM</name>
<evidence type="ECO:0000256" key="2">
    <source>
        <dbReference type="ARBA" id="ARBA00022448"/>
    </source>
</evidence>
<dbReference type="Gene3D" id="2.40.170.20">
    <property type="entry name" value="TonB-dependent receptor, beta-barrel domain"/>
    <property type="match status" value="1"/>
</dbReference>
<dbReference type="InterPro" id="IPR012910">
    <property type="entry name" value="Plug_dom"/>
</dbReference>
<feature type="domain" description="TonB-dependent receptor plug" evidence="12">
    <location>
        <begin position="47"/>
        <end position="159"/>
    </location>
</feature>
<evidence type="ECO:0000256" key="6">
    <source>
        <dbReference type="ARBA" id="ARBA00023136"/>
    </source>
</evidence>